<accession>A0ABT9BGF0</accession>
<gene>
    <name evidence="1" type="ORF">Q5H93_21520</name>
</gene>
<dbReference type="PROSITE" id="PS51257">
    <property type="entry name" value="PROKAR_LIPOPROTEIN"/>
    <property type="match status" value="1"/>
</dbReference>
<protein>
    <submittedName>
        <fullName evidence="1">Uncharacterized protein</fullName>
    </submittedName>
</protein>
<evidence type="ECO:0000313" key="2">
    <source>
        <dbReference type="Proteomes" id="UP001176429"/>
    </source>
</evidence>
<proteinExistence type="predicted"/>
<reference evidence="1" key="1">
    <citation type="submission" date="2023-07" db="EMBL/GenBank/DDBJ databases">
        <authorList>
            <person name="Kim M.K."/>
        </authorList>
    </citation>
    <scope>NUCLEOTIDE SEQUENCE</scope>
    <source>
        <strain evidence="1">ASUV-10-1</strain>
    </source>
</reference>
<sequence>MQRLLLSCLLLTVVGCTPPPAERSEAELRQEYAQSRRQLAEREGKEWRRYLQEKLQHRSNLLGQVVVEGSITSTATAAIYTDVVLQVTFQDAEGRVLQQYDTPIKEPIAPGAVRLFKEKYAAPKGTYSTGYVIAEAGFTVAPEQ</sequence>
<comment type="caution">
    <text evidence="1">The sequence shown here is derived from an EMBL/GenBank/DDBJ whole genome shotgun (WGS) entry which is preliminary data.</text>
</comment>
<evidence type="ECO:0000313" key="1">
    <source>
        <dbReference type="EMBL" id="MDO7877339.1"/>
    </source>
</evidence>
<name>A0ABT9BGF0_9BACT</name>
<organism evidence="1 2">
    <name type="scientific">Hymenobacter aranciens</name>
    <dbReference type="NCBI Taxonomy" id="3063996"/>
    <lineage>
        <taxon>Bacteria</taxon>
        <taxon>Pseudomonadati</taxon>
        <taxon>Bacteroidota</taxon>
        <taxon>Cytophagia</taxon>
        <taxon>Cytophagales</taxon>
        <taxon>Hymenobacteraceae</taxon>
        <taxon>Hymenobacter</taxon>
    </lineage>
</organism>
<keyword evidence="2" id="KW-1185">Reference proteome</keyword>
<dbReference type="EMBL" id="JAUQSY010000019">
    <property type="protein sequence ID" value="MDO7877339.1"/>
    <property type="molecule type" value="Genomic_DNA"/>
</dbReference>
<dbReference type="Proteomes" id="UP001176429">
    <property type="component" value="Unassembled WGS sequence"/>
</dbReference>
<dbReference type="RefSeq" id="WP_305008767.1">
    <property type="nucleotide sequence ID" value="NZ_JAUQSY010000019.1"/>
</dbReference>